<reference evidence="3" key="1">
    <citation type="submission" date="2022-07" db="EMBL/GenBank/DDBJ databases">
        <title>Genome Sequence of Leucocoprinus birnbaumii.</title>
        <authorList>
            <person name="Buettner E."/>
        </authorList>
    </citation>
    <scope>NUCLEOTIDE SEQUENCE</scope>
    <source>
        <strain evidence="3">VT141</strain>
    </source>
</reference>
<evidence type="ECO:0000313" key="4">
    <source>
        <dbReference type="Proteomes" id="UP001213000"/>
    </source>
</evidence>
<evidence type="ECO:0000313" key="3">
    <source>
        <dbReference type="EMBL" id="KAJ3560258.1"/>
    </source>
</evidence>
<accession>A0AAD5YRE5</accession>
<dbReference type="GO" id="GO:0033540">
    <property type="term" value="P:fatty acid beta-oxidation using acyl-CoA oxidase"/>
    <property type="evidence" value="ECO:0007669"/>
    <property type="project" value="TreeGrafter"/>
</dbReference>
<dbReference type="InterPro" id="IPR012258">
    <property type="entry name" value="Acyl-CoA_oxidase"/>
</dbReference>
<sequence length="589" mass="64683">MANTLESSSTVPSSSAPGRHIESTANLARTPLWQTLPEFLSYEERVKLSFERAKSVVRHYSKSITSLPIQRVSLLGFTRVDCGGRTIRKCRTIGVSTQIRSLALDGSVGTLLTIHYNLCLGTIAKYLKKRPDLRPIVDKLQTFEWNGQYCLTELGHGLDVINMETRATQLPDGSFDLHTPNDLAAKFMPPTAPSGYPCISIVHARLIVDGEDRGPKVFLVQLNDGFKMNTGISCKVLAPRGSARPVKHCLTYFDHVHLPASALLSSPEKPKSVREAFFDNISRVVSGTISMGGLGVAGMRIASFVAAKYSLRRHVTDVSSKVPRPIISFSTQYTSVLSAVAQTLVLRAFSDYCHRLFVQAKDPSTKHFIAAVMKTTAIKATSATTFELGDRCGAQGLAEVNQITVTLADGRGAAIAEGDVLVISIRFAIDLLRNQVRVPPYLFPDSLLAKHERSLISSLRKSLAHAASHRDQTVETTILPLCQPLIEAIGARLAYDAASGSLHKDILDLYIASAFKKDPAWYALNEGFDTLTQARMETEAARKLLPRIHDLLEMLEVEPYVVAPIVSDDKWENYVEKLDTYGGTVMSKL</sequence>
<dbReference type="Proteomes" id="UP001213000">
    <property type="component" value="Unassembled WGS sequence"/>
</dbReference>
<feature type="domain" description="Acyl-CoA oxidase C-alpha1" evidence="2">
    <location>
        <begin position="299"/>
        <end position="428"/>
    </location>
</feature>
<dbReference type="Pfam" id="PF22924">
    <property type="entry name" value="ACOX_C_alpha1"/>
    <property type="match status" value="1"/>
</dbReference>
<dbReference type="SUPFAM" id="SSF56645">
    <property type="entry name" value="Acyl-CoA dehydrogenase NM domain-like"/>
    <property type="match status" value="1"/>
</dbReference>
<dbReference type="GO" id="GO:0055088">
    <property type="term" value="P:lipid homeostasis"/>
    <property type="evidence" value="ECO:0007669"/>
    <property type="project" value="TreeGrafter"/>
</dbReference>
<evidence type="ECO:0000256" key="1">
    <source>
        <dbReference type="SAM" id="MobiDB-lite"/>
    </source>
</evidence>
<dbReference type="InterPro" id="IPR009100">
    <property type="entry name" value="AcylCoA_DH/oxidase_NM_dom_sf"/>
</dbReference>
<evidence type="ECO:0000259" key="2">
    <source>
        <dbReference type="Pfam" id="PF22924"/>
    </source>
</evidence>
<dbReference type="InterPro" id="IPR036250">
    <property type="entry name" value="AcylCo_DH-like_C"/>
</dbReference>
<keyword evidence="4" id="KW-1185">Reference proteome</keyword>
<feature type="region of interest" description="Disordered" evidence="1">
    <location>
        <begin position="1"/>
        <end position="20"/>
    </location>
</feature>
<comment type="caution">
    <text evidence="3">The sequence shown here is derived from an EMBL/GenBank/DDBJ whole genome shotgun (WGS) entry which is preliminary data.</text>
</comment>
<dbReference type="Gene3D" id="2.40.110.10">
    <property type="entry name" value="Butyryl-CoA Dehydrogenase, subunit A, domain 2"/>
    <property type="match status" value="1"/>
</dbReference>
<dbReference type="GO" id="GO:0071949">
    <property type="term" value="F:FAD binding"/>
    <property type="evidence" value="ECO:0007669"/>
    <property type="project" value="InterPro"/>
</dbReference>
<dbReference type="InterPro" id="IPR055060">
    <property type="entry name" value="ACOX_C_alpha1"/>
</dbReference>
<dbReference type="Gene3D" id="1.20.140.10">
    <property type="entry name" value="Butyryl-CoA Dehydrogenase, subunit A, domain 3"/>
    <property type="match status" value="1"/>
</dbReference>
<dbReference type="SUPFAM" id="SSF47203">
    <property type="entry name" value="Acyl-CoA dehydrogenase C-terminal domain-like"/>
    <property type="match status" value="1"/>
</dbReference>
<dbReference type="EMBL" id="JANIEX010001207">
    <property type="protein sequence ID" value="KAJ3560258.1"/>
    <property type="molecule type" value="Genomic_DNA"/>
</dbReference>
<gene>
    <name evidence="3" type="ORF">NP233_g10959</name>
</gene>
<dbReference type="GO" id="GO:0005504">
    <property type="term" value="F:fatty acid binding"/>
    <property type="evidence" value="ECO:0007669"/>
    <property type="project" value="TreeGrafter"/>
</dbReference>
<name>A0AAD5YRE5_9AGAR</name>
<dbReference type="GO" id="GO:0005777">
    <property type="term" value="C:peroxisome"/>
    <property type="evidence" value="ECO:0007669"/>
    <property type="project" value="InterPro"/>
</dbReference>
<dbReference type="PANTHER" id="PTHR10909:SF382">
    <property type="entry name" value="ACYL-COENZYME A OXIDASE"/>
    <property type="match status" value="1"/>
</dbReference>
<dbReference type="InterPro" id="IPR046373">
    <property type="entry name" value="Acyl-CoA_Oxase/DH_mid-dom_sf"/>
</dbReference>
<protein>
    <recommendedName>
        <fullName evidence="2">Acyl-CoA oxidase C-alpha1 domain-containing protein</fullName>
    </recommendedName>
</protein>
<organism evidence="3 4">
    <name type="scientific">Leucocoprinus birnbaumii</name>
    <dbReference type="NCBI Taxonomy" id="56174"/>
    <lineage>
        <taxon>Eukaryota</taxon>
        <taxon>Fungi</taxon>
        <taxon>Dikarya</taxon>
        <taxon>Basidiomycota</taxon>
        <taxon>Agaricomycotina</taxon>
        <taxon>Agaricomycetes</taxon>
        <taxon>Agaricomycetidae</taxon>
        <taxon>Agaricales</taxon>
        <taxon>Agaricineae</taxon>
        <taxon>Agaricaceae</taxon>
        <taxon>Leucocoprinus</taxon>
    </lineage>
</organism>
<dbReference type="PANTHER" id="PTHR10909">
    <property type="entry name" value="ELECTRON TRANSPORT OXIDOREDUCTASE"/>
    <property type="match status" value="1"/>
</dbReference>
<proteinExistence type="predicted"/>
<dbReference type="GO" id="GO:0003997">
    <property type="term" value="F:acyl-CoA oxidase activity"/>
    <property type="evidence" value="ECO:0007669"/>
    <property type="project" value="InterPro"/>
</dbReference>
<dbReference type="AlphaFoldDB" id="A0AAD5YRE5"/>